<name>A0ABT5BJ16_9BACT</name>
<feature type="compositionally biased region" description="Basic and acidic residues" evidence="4">
    <location>
        <begin position="168"/>
        <end position="179"/>
    </location>
</feature>
<dbReference type="Gene3D" id="3.40.50.300">
    <property type="entry name" value="P-loop containing nucleotide triphosphate hydrolases"/>
    <property type="match status" value="2"/>
</dbReference>
<dbReference type="CDD" id="cd00009">
    <property type="entry name" value="AAA"/>
    <property type="match status" value="1"/>
</dbReference>
<dbReference type="InterPro" id="IPR019489">
    <property type="entry name" value="Clp_ATPase_C"/>
</dbReference>
<dbReference type="SUPFAM" id="SSF52540">
    <property type="entry name" value="P-loop containing nucleoside triphosphate hydrolases"/>
    <property type="match status" value="2"/>
</dbReference>
<dbReference type="PRINTS" id="PR00300">
    <property type="entry name" value="CLPPROTEASEA"/>
</dbReference>
<evidence type="ECO:0000256" key="2">
    <source>
        <dbReference type="ARBA" id="ARBA00022840"/>
    </source>
</evidence>
<gene>
    <name evidence="7" type="ORF">POL58_40495</name>
</gene>
<dbReference type="InterPro" id="IPR001270">
    <property type="entry name" value="ClpA/B"/>
</dbReference>
<dbReference type="CDD" id="cd19499">
    <property type="entry name" value="RecA-like_ClpB_Hsp104-like"/>
    <property type="match status" value="1"/>
</dbReference>
<dbReference type="Proteomes" id="UP001217838">
    <property type="component" value="Unassembled WGS sequence"/>
</dbReference>
<keyword evidence="8" id="KW-1185">Reference proteome</keyword>
<keyword evidence="3" id="KW-0143">Chaperone</keyword>
<evidence type="ECO:0000256" key="1">
    <source>
        <dbReference type="ARBA" id="ARBA00022741"/>
    </source>
</evidence>
<protein>
    <submittedName>
        <fullName evidence="7">AAA family ATPase</fullName>
    </submittedName>
</protein>
<dbReference type="PROSITE" id="PS00871">
    <property type="entry name" value="CLPAB_2"/>
    <property type="match status" value="1"/>
</dbReference>
<dbReference type="RefSeq" id="WP_272008042.1">
    <property type="nucleotide sequence ID" value="NZ_JAQNDN010000024.1"/>
</dbReference>
<dbReference type="SMART" id="SM01086">
    <property type="entry name" value="ClpB_D2-small"/>
    <property type="match status" value="1"/>
</dbReference>
<feature type="domain" description="AAA+ ATPase" evidence="5">
    <location>
        <begin position="333"/>
        <end position="498"/>
    </location>
</feature>
<feature type="domain" description="Clp ATPase C-terminal" evidence="6">
    <location>
        <begin position="752"/>
        <end position="844"/>
    </location>
</feature>
<evidence type="ECO:0000256" key="3">
    <source>
        <dbReference type="ARBA" id="ARBA00023186"/>
    </source>
</evidence>
<reference evidence="7 8" key="1">
    <citation type="submission" date="2022-11" db="EMBL/GenBank/DDBJ databases">
        <title>Minimal conservation of predation-associated metabolite biosynthetic gene clusters underscores biosynthetic potential of Myxococcota including descriptions for ten novel species: Archangium lansinium sp. nov., Myxococcus landrumus sp. nov., Nannocystis bai.</title>
        <authorList>
            <person name="Ahearne A."/>
            <person name="Stevens C."/>
            <person name="Dowd S."/>
        </authorList>
    </citation>
    <scope>NUCLEOTIDE SEQUENCE [LARGE SCALE GENOMIC DNA]</scope>
    <source>
        <strain evidence="7 8">NCELM</strain>
    </source>
</reference>
<proteinExistence type="predicted"/>
<dbReference type="PANTHER" id="PTHR11638">
    <property type="entry name" value="ATP-DEPENDENT CLP PROTEASE"/>
    <property type="match status" value="1"/>
</dbReference>
<dbReference type="InterPro" id="IPR028299">
    <property type="entry name" value="ClpA/B_CS2"/>
</dbReference>
<dbReference type="InterPro" id="IPR050130">
    <property type="entry name" value="ClpA_ClpB"/>
</dbReference>
<dbReference type="Pfam" id="PF10431">
    <property type="entry name" value="ClpB_D2-small"/>
    <property type="match status" value="1"/>
</dbReference>
<feature type="compositionally biased region" description="Basic and acidic residues" evidence="4">
    <location>
        <begin position="214"/>
        <end position="233"/>
    </location>
</feature>
<keyword evidence="1" id="KW-0547">Nucleotide-binding</keyword>
<dbReference type="Gene3D" id="1.10.8.60">
    <property type="match status" value="1"/>
</dbReference>
<dbReference type="InterPro" id="IPR003593">
    <property type="entry name" value="AAA+_ATPase"/>
</dbReference>
<feature type="domain" description="AAA+ ATPase" evidence="5">
    <location>
        <begin position="586"/>
        <end position="728"/>
    </location>
</feature>
<dbReference type="Pfam" id="PF00004">
    <property type="entry name" value="AAA"/>
    <property type="match status" value="1"/>
</dbReference>
<evidence type="ECO:0000313" key="8">
    <source>
        <dbReference type="Proteomes" id="UP001217838"/>
    </source>
</evidence>
<organism evidence="7 8">
    <name type="scientific">Nannocystis radixulma</name>
    <dbReference type="NCBI Taxonomy" id="2995305"/>
    <lineage>
        <taxon>Bacteria</taxon>
        <taxon>Pseudomonadati</taxon>
        <taxon>Myxococcota</taxon>
        <taxon>Polyangia</taxon>
        <taxon>Nannocystales</taxon>
        <taxon>Nannocystaceae</taxon>
        <taxon>Nannocystis</taxon>
    </lineage>
</organism>
<evidence type="ECO:0000256" key="4">
    <source>
        <dbReference type="SAM" id="MobiDB-lite"/>
    </source>
</evidence>
<dbReference type="InterPro" id="IPR027417">
    <property type="entry name" value="P-loop_NTPase"/>
</dbReference>
<dbReference type="Pfam" id="PF07724">
    <property type="entry name" value="AAA_2"/>
    <property type="match status" value="1"/>
</dbReference>
<sequence>MIGSPEPGVRSGSRRTSQAGPRAGCSCELLLSLCAADSVQGVLAAHGLDVARLRALVDELHAEVETEPADWRLRITQRGGRAADPDLDLLLALVRSADSHAYQLLERAGAACGTLRKLLIDRLRALEAAALTGTGPSRHVASAMSSETAMPRRPVVQRMSTLVAAGERPVRRSLADGRTGDMSPRTGASEAQPRPARGGARTWPEGQPATRSPRPTDVRTWPEDHPARARLDAARTWPEDQSDSPRLLTRAPTRTQPRLPARPEPGRPSALSLKPGPNAQVAPASEPEPRPAPAPQPEARSHRLSPIDPSALPPLHGREGELARLADAVLRRSPRPPLLVGPAGSGRTLVAKHLAGLLHQPVFYLSATRYEDEDGLRADLAAIAKQGGVAILDDLDRLGGDGPPALLGALAKAWSSGQPPIVAVASPEGQARLCAWAPGLTAALDLVTLQPLEGDDLRAAVAAAAPAVLAQHGLSLGSGSRLAELVRLSDRFLAGLAQPGRSLDLLDLACARTAREGRGAVQRDTWVDIVCERSGVPRERLEGQGHQDMLELEAELARKVVGHEHALAAIAQLIRRNRAGFGSQRPIATVLLLGPSGVGKTEIAKALCGALFDRPDAFVRLDMSEYAEAHAVARIVGAPPGYVGHEQGGALTDPLLKQPHCVVLLDEIEKAHRDVHQLLLQVFDEGRLTDGRGRTIDFRHAAIIMTSNLGATCLDATGDARLDEARVLEAARAAFPVELWNRIEAPLVLHPLGGEQLARICARLVRASSDRLLRERGIRYRLTEAATRHVVSLCGKDMSLGARPLRHVLTRSVEALLADAILRGQIRAGMQVEVDLDLHGALCLLASRA</sequence>
<dbReference type="EMBL" id="JAQNDN010000024">
    <property type="protein sequence ID" value="MDC0674097.1"/>
    <property type="molecule type" value="Genomic_DNA"/>
</dbReference>
<accession>A0ABT5BJ16</accession>
<evidence type="ECO:0000313" key="7">
    <source>
        <dbReference type="EMBL" id="MDC0674097.1"/>
    </source>
</evidence>
<dbReference type="PANTHER" id="PTHR11638:SF18">
    <property type="entry name" value="HEAT SHOCK PROTEIN 104"/>
    <property type="match status" value="1"/>
</dbReference>
<dbReference type="InterPro" id="IPR003959">
    <property type="entry name" value="ATPase_AAA_core"/>
</dbReference>
<comment type="caution">
    <text evidence="7">The sequence shown here is derived from an EMBL/GenBank/DDBJ whole genome shotgun (WGS) entry which is preliminary data.</text>
</comment>
<feature type="region of interest" description="Disordered" evidence="4">
    <location>
        <begin position="161"/>
        <end position="317"/>
    </location>
</feature>
<evidence type="ECO:0000259" key="6">
    <source>
        <dbReference type="SMART" id="SM01086"/>
    </source>
</evidence>
<keyword evidence="2" id="KW-0067">ATP-binding</keyword>
<dbReference type="SMART" id="SM00382">
    <property type="entry name" value="AAA"/>
    <property type="match status" value="2"/>
</dbReference>
<evidence type="ECO:0000259" key="5">
    <source>
        <dbReference type="SMART" id="SM00382"/>
    </source>
</evidence>
<feature type="region of interest" description="Disordered" evidence="4">
    <location>
        <begin position="1"/>
        <end position="21"/>
    </location>
</feature>